<dbReference type="STRING" id="418495.SAMN05216215_11033"/>
<evidence type="ECO:0000256" key="2">
    <source>
        <dbReference type="ARBA" id="ARBA00022827"/>
    </source>
</evidence>
<dbReference type="InterPro" id="IPR016166">
    <property type="entry name" value="FAD-bd_PCMH"/>
</dbReference>
<proteinExistence type="predicted"/>
<dbReference type="InterPro" id="IPR051312">
    <property type="entry name" value="Diverse_Substr_Oxidored"/>
</dbReference>
<dbReference type="Gene3D" id="3.30.43.10">
    <property type="entry name" value="Uridine Diphospho-n-acetylenolpyruvylglucosamine Reductase, domain 2"/>
    <property type="match status" value="1"/>
</dbReference>
<dbReference type="PROSITE" id="PS51387">
    <property type="entry name" value="FAD_PCMH"/>
    <property type="match status" value="1"/>
</dbReference>
<evidence type="ECO:0000313" key="6">
    <source>
        <dbReference type="Proteomes" id="UP000199529"/>
    </source>
</evidence>
<dbReference type="Pfam" id="PF00941">
    <property type="entry name" value="FAD_binding_5"/>
    <property type="match status" value="1"/>
</dbReference>
<dbReference type="Proteomes" id="UP000199529">
    <property type="component" value="Unassembled WGS sequence"/>
</dbReference>
<dbReference type="EMBL" id="FNOK01000103">
    <property type="protein sequence ID" value="SDZ56624.1"/>
    <property type="molecule type" value="Genomic_DNA"/>
</dbReference>
<dbReference type="Pfam" id="PF03450">
    <property type="entry name" value="CO_deh_flav_C"/>
    <property type="match status" value="1"/>
</dbReference>
<evidence type="ECO:0000256" key="3">
    <source>
        <dbReference type="ARBA" id="ARBA00023002"/>
    </source>
</evidence>
<dbReference type="SMART" id="SM01092">
    <property type="entry name" value="CO_deh_flav_C"/>
    <property type="match status" value="1"/>
</dbReference>
<protein>
    <submittedName>
        <fullName evidence="5">Carbon-monoxide dehydrogenase medium subunit</fullName>
    </submittedName>
</protein>
<dbReference type="Gene3D" id="3.30.390.50">
    <property type="entry name" value="CO dehydrogenase flavoprotein, C-terminal domain"/>
    <property type="match status" value="1"/>
</dbReference>
<feature type="domain" description="FAD-binding PCMH-type" evidence="4">
    <location>
        <begin position="1"/>
        <end position="178"/>
    </location>
</feature>
<evidence type="ECO:0000256" key="1">
    <source>
        <dbReference type="ARBA" id="ARBA00022630"/>
    </source>
</evidence>
<dbReference type="PANTHER" id="PTHR42659:SF2">
    <property type="entry name" value="XANTHINE DEHYDROGENASE SUBUNIT C-RELATED"/>
    <property type="match status" value="1"/>
</dbReference>
<evidence type="ECO:0000259" key="4">
    <source>
        <dbReference type="PROSITE" id="PS51387"/>
    </source>
</evidence>
<reference evidence="6" key="1">
    <citation type="submission" date="2016-10" db="EMBL/GenBank/DDBJ databases">
        <authorList>
            <person name="Varghese N."/>
            <person name="Submissions S."/>
        </authorList>
    </citation>
    <scope>NUCLEOTIDE SEQUENCE [LARGE SCALE GENOMIC DNA]</scope>
    <source>
        <strain evidence="6">CGMCC 4.3530</strain>
    </source>
</reference>
<dbReference type="SUPFAM" id="SSF56176">
    <property type="entry name" value="FAD-binding/transporter-associated domain-like"/>
    <property type="match status" value="1"/>
</dbReference>
<dbReference type="InterPro" id="IPR036683">
    <property type="entry name" value="CO_DH_flav_C_dom_sf"/>
</dbReference>
<keyword evidence="1" id="KW-0285">Flavoprotein</keyword>
<dbReference type="InterPro" id="IPR016169">
    <property type="entry name" value="FAD-bd_PCMH_sub2"/>
</dbReference>
<dbReference type="Gene3D" id="3.30.465.10">
    <property type="match status" value="1"/>
</dbReference>
<evidence type="ECO:0000313" key="5">
    <source>
        <dbReference type="EMBL" id="SDZ56624.1"/>
    </source>
</evidence>
<gene>
    <name evidence="5" type="ORF">SAMN05216215_11033</name>
</gene>
<sequence>MKPAAFDYVVPRTVGDAVEALGDTRRKAQVIAGGQSLILEMHLQRIRPELVVDINRIPELDRMIVEADELRVGALIRHAAFESADAVPGPLGTLLSRAVVNIAHPPIRSRGTMVGSFAWAHPASEWCAIGVALDATVELIGPDGAREIPAGDYFQGPHRTSRQPQELITAVRLPLLGGNTGVGFIEQRRTHFCFAQVAVAATLTVNDGLISEARIGLVNSADRPVRAHAAERSLTGIEIGRAQTGGYRLTDDDPFARAGRIAAHEDAAPLAEPYADVEYKQQAIAVLVARTLREAAADQQAHDAAQRGDHR</sequence>
<keyword evidence="2" id="KW-0274">FAD</keyword>
<dbReference type="RefSeq" id="WP_093278752.1">
    <property type="nucleotide sequence ID" value="NZ_FNOK01000103.1"/>
</dbReference>
<dbReference type="InterPro" id="IPR016167">
    <property type="entry name" value="FAD-bd_PCMH_sub1"/>
</dbReference>
<dbReference type="AlphaFoldDB" id="A0A1H3U269"/>
<organism evidence="5 6">
    <name type="scientific">Saccharopolyspora shandongensis</name>
    <dbReference type="NCBI Taxonomy" id="418495"/>
    <lineage>
        <taxon>Bacteria</taxon>
        <taxon>Bacillati</taxon>
        <taxon>Actinomycetota</taxon>
        <taxon>Actinomycetes</taxon>
        <taxon>Pseudonocardiales</taxon>
        <taxon>Pseudonocardiaceae</taxon>
        <taxon>Saccharopolyspora</taxon>
    </lineage>
</organism>
<dbReference type="InterPro" id="IPR002346">
    <property type="entry name" value="Mopterin_DH_FAD-bd"/>
</dbReference>
<keyword evidence="6" id="KW-1185">Reference proteome</keyword>
<dbReference type="OrthoDB" id="9793944at2"/>
<accession>A0A1H3U269</accession>
<name>A0A1H3U269_9PSEU</name>
<dbReference type="InterPro" id="IPR005107">
    <property type="entry name" value="CO_DH_flav_C"/>
</dbReference>
<dbReference type="PANTHER" id="PTHR42659">
    <property type="entry name" value="XANTHINE DEHYDROGENASE SUBUNIT C-RELATED"/>
    <property type="match status" value="1"/>
</dbReference>
<dbReference type="GO" id="GO:0071949">
    <property type="term" value="F:FAD binding"/>
    <property type="evidence" value="ECO:0007669"/>
    <property type="project" value="InterPro"/>
</dbReference>
<dbReference type="InterPro" id="IPR036318">
    <property type="entry name" value="FAD-bd_PCMH-like_sf"/>
</dbReference>
<keyword evidence="3" id="KW-0560">Oxidoreductase</keyword>
<dbReference type="SUPFAM" id="SSF55447">
    <property type="entry name" value="CO dehydrogenase flavoprotein C-terminal domain-like"/>
    <property type="match status" value="1"/>
</dbReference>
<dbReference type="GO" id="GO:0016491">
    <property type="term" value="F:oxidoreductase activity"/>
    <property type="evidence" value="ECO:0007669"/>
    <property type="project" value="UniProtKB-KW"/>
</dbReference>